<name>A0A3B0P9V0_MYCGL</name>
<proteinExistence type="inferred from homology"/>
<keyword evidence="4" id="KW-0238">DNA-binding</keyword>
<evidence type="ECO:0000256" key="4">
    <source>
        <dbReference type="ARBA" id="ARBA00023125"/>
    </source>
</evidence>
<evidence type="ECO:0000313" key="6">
    <source>
        <dbReference type="EMBL" id="SYV93918.1"/>
    </source>
</evidence>
<protein>
    <submittedName>
        <fullName evidence="6">Transposase, Mutator family</fullName>
    </submittedName>
</protein>
<evidence type="ECO:0000313" key="7">
    <source>
        <dbReference type="Proteomes" id="UP000260136"/>
    </source>
</evidence>
<keyword evidence="5" id="KW-0233">DNA recombination</keyword>
<reference evidence="7" key="1">
    <citation type="submission" date="2018-06" db="EMBL/GenBank/DDBJ databases">
        <authorList>
            <consortium name="Pathogen Informatics"/>
        </authorList>
    </citation>
    <scope>NUCLEOTIDE SEQUENCE [LARGE SCALE GENOMIC DNA]</scope>
    <source>
        <strain evidence="7">NCTC10115</strain>
    </source>
</reference>
<comment type="similarity">
    <text evidence="2">Belongs to the transposase mutator family.</text>
</comment>
<dbReference type="GO" id="GO:0004803">
    <property type="term" value="F:transposase activity"/>
    <property type="evidence" value="ECO:0007669"/>
    <property type="project" value="InterPro"/>
</dbReference>
<gene>
    <name evidence="6" type="ORF">NCTC10115_00209</name>
</gene>
<dbReference type="STRING" id="1006581.GCW_91651"/>
<keyword evidence="3" id="KW-0815">Transposition</keyword>
<dbReference type="EMBL" id="LS991952">
    <property type="protein sequence ID" value="SYV93918.1"/>
    <property type="molecule type" value="Genomic_DNA"/>
</dbReference>
<dbReference type="Proteomes" id="UP000260136">
    <property type="component" value="Chromosome"/>
</dbReference>
<sequence length="56" mass="6510">MYGFKVSPSVISNCIQTVQEEIRDRRERSLENNYPIIVIDGKVLRLKLKKADVQSM</sequence>
<dbReference type="GO" id="GO:0003677">
    <property type="term" value="F:DNA binding"/>
    <property type="evidence" value="ECO:0007669"/>
    <property type="project" value="UniProtKB-KW"/>
</dbReference>
<evidence type="ECO:0000256" key="5">
    <source>
        <dbReference type="ARBA" id="ARBA00023172"/>
    </source>
</evidence>
<dbReference type="AlphaFoldDB" id="A0A3B0P9V0"/>
<organism evidence="6 7">
    <name type="scientific">Mycoplasmoides gallisepticum</name>
    <name type="common">Mycoplasma gallisepticum</name>
    <dbReference type="NCBI Taxonomy" id="2096"/>
    <lineage>
        <taxon>Bacteria</taxon>
        <taxon>Bacillati</taxon>
        <taxon>Mycoplasmatota</taxon>
        <taxon>Mycoplasmoidales</taxon>
        <taxon>Mycoplasmoidaceae</taxon>
        <taxon>Mycoplasmoides</taxon>
    </lineage>
</organism>
<evidence type="ECO:0000256" key="3">
    <source>
        <dbReference type="ARBA" id="ARBA00022578"/>
    </source>
</evidence>
<accession>A0A3B0P9V0</accession>
<dbReference type="Pfam" id="PF00872">
    <property type="entry name" value="Transposase_mut"/>
    <property type="match status" value="1"/>
</dbReference>
<dbReference type="InterPro" id="IPR001207">
    <property type="entry name" value="Transposase_mutator"/>
</dbReference>
<dbReference type="GO" id="GO:0006313">
    <property type="term" value="P:DNA transposition"/>
    <property type="evidence" value="ECO:0007669"/>
    <property type="project" value="InterPro"/>
</dbReference>
<evidence type="ECO:0000256" key="1">
    <source>
        <dbReference type="ARBA" id="ARBA00002190"/>
    </source>
</evidence>
<comment type="function">
    <text evidence="1">Required for the transposition of the insertion element.</text>
</comment>
<evidence type="ECO:0000256" key="2">
    <source>
        <dbReference type="ARBA" id="ARBA00010961"/>
    </source>
</evidence>